<keyword evidence="8" id="KW-1185">Reference proteome</keyword>
<dbReference type="InterPro" id="IPR005662">
    <property type="entry name" value="GTPase_Era-like"/>
</dbReference>
<organism evidence="7 8">
    <name type="scientific">Xylocopa violacea</name>
    <name type="common">Violet carpenter bee</name>
    <name type="synonym">Apis violacea</name>
    <dbReference type="NCBI Taxonomy" id="135666"/>
    <lineage>
        <taxon>Eukaryota</taxon>
        <taxon>Metazoa</taxon>
        <taxon>Ecdysozoa</taxon>
        <taxon>Arthropoda</taxon>
        <taxon>Hexapoda</taxon>
        <taxon>Insecta</taxon>
        <taxon>Pterygota</taxon>
        <taxon>Neoptera</taxon>
        <taxon>Endopterygota</taxon>
        <taxon>Hymenoptera</taxon>
        <taxon>Apocrita</taxon>
        <taxon>Aculeata</taxon>
        <taxon>Apoidea</taxon>
        <taxon>Anthophila</taxon>
        <taxon>Apidae</taxon>
        <taxon>Xylocopa</taxon>
        <taxon>Xylocopa</taxon>
    </lineage>
</organism>
<dbReference type="InterPro" id="IPR006073">
    <property type="entry name" value="GTP-bd"/>
</dbReference>
<evidence type="ECO:0000256" key="5">
    <source>
        <dbReference type="ARBA" id="ARBA00030975"/>
    </source>
</evidence>
<dbReference type="InterPro" id="IPR009019">
    <property type="entry name" value="KH_sf_prok-type"/>
</dbReference>
<evidence type="ECO:0000259" key="6">
    <source>
        <dbReference type="Pfam" id="PF01926"/>
    </source>
</evidence>
<dbReference type="CDD" id="cd04163">
    <property type="entry name" value="Era"/>
    <property type="match status" value="1"/>
</dbReference>
<dbReference type="InterPro" id="IPR030388">
    <property type="entry name" value="G_ERA_dom"/>
</dbReference>
<accession>A0ABP1P6G0</accession>
<dbReference type="SUPFAM" id="SSF54814">
    <property type="entry name" value="Prokaryotic type KH domain (KH-domain type II)"/>
    <property type="match status" value="1"/>
</dbReference>
<dbReference type="InterPro" id="IPR015946">
    <property type="entry name" value="KH_dom-like_a/b"/>
</dbReference>
<evidence type="ECO:0000256" key="4">
    <source>
        <dbReference type="ARBA" id="ARBA00023134"/>
    </source>
</evidence>
<dbReference type="EMBL" id="CAXAJV020001296">
    <property type="protein sequence ID" value="CAL7947373.1"/>
    <property type="molecule type" value="Genomic_DNA"/>
</dbReference>
<evidence type="ECO:0000256" key="3">
    <source>
        <dbReference type="ARBA" id="ARBA00022741"/>
    </source>
</evidence>
<evidence type="ECO:0000256" key="1">
    <source>
        <dbReference type="ARBA" id="ARBA00007921"/>
    </source>
</evidence>
<proteinExistence type="inferred from homology"/>
<dbReference type="NCBIfam" id="TIGR00231">
    <property type="entry name" value="small_GTP"/>
    <property type="match status" value="1"/>
</dbReference>
<dbReference type="InterPro" id="IPR027417">
    <property type="entry name" value="P-loop_NTPase"/>
</dbReference>
<evidence type="ECO:0000313" key="8">
    <source>
        <dbReference type="Proteomes" id="UP001642520"/>
    </source>
</evidence>
<dbReference type="Proteomes" id="UP001642520">
    <property type="component" value="Unassembled WGS sequence"/>
</dbReference>
<dbReference type="PANTHER" id="PTHR42698">
    <property type="entry name" value="GTPASE ERA"/>
    <property type="match status" value="1"/>
</dbReference>
<protein>
    <recommendedName>
        <fullName evidence="2">GTPase Era, mitochondrial</fullName>
    </recommendedName>
    <alternativeName>
        <fullName evidence="5">ERA-like protein 1</fullName>
    </alternativeName>
</protein>
<dbReference type="Pfam" id="PF01926">
    <property type="entry name" value="MMR_HSR1"/>
    <property type="match status" value="1"/>
</dbReference>
<comment type="similarity">
    <text evidence="1">Belongs to the TRAFAC class TrmE-Era-EngA-EngB-Septin-like GTPase superfamily. Era GTPase family.</text>
</comment>
<comment type="caution">
    <text evidence="7">The sequence shown here is derived from an EMBL/GenBank/DDBJ whole genome shotgun (WGS) entry which is preliminary data.</text>
</comment>
<dbReference type="SUPFAM" id="SSF52540">
    <property type="entry name" value="P-loop containing nucleoside triphosphate hydrolases"/>
    <property type="match status" value="1"/>
</dbReference>
<dbReference type="InterPro" id="IPR005225">
    <property type="entry name" value="Small_GTP-bd"/>
</dbReference>
<keyword evidence="4" id="KW-0342">GTP-binding</keyword>
<keyword evidence="3" id="KW-0547">Nucleotide-binding</keyword>
<dbReference type="NCBIfam" id="TIGR00436">
    <property type="entry name" value="era"/>
    <property type="match status" value="1"/>
</dbReference>
<gene>
    <name evidence="7" type="ORF">XYLVIOL_LOCUS8306</name>
</gene>
<dbReference type="Gene3D" id="3.30.300.20">
    <property type="match status" value="1"/>
</dbReference>
<feature type="domain" description="G" evidence="6">
    <location>
        <begin position="53"/>
        <end position="176"/>
    </location>
</feature>
<reference evidence="7 8" key="1">
    <citation type="submission" date="2024-08" db="EMBL/GenBank/DDBJ databases">
        <authorList>
            <person name="Will J Nash"/>
            <person name="Angela Man"/>
            <person name="Seanna McTaggart"/>
            <person name="Kendall Baker"/>
            <person name="Tom Barker"/>
            <person name="Leah Catchpole"/>
            <person name="Alex Durrant"/>
            <person name="Karim Gharbi"/>
            <person name="Naomi Irish"/>
            <person name="Gemy Kaithakottil"/>
            <person name="Debby Ku"/>
            <person name="Aaliyah Providence"/>
            <person name="Felix Shaw"/>
            <person name="David Swarbreck"/>
            <person name="Chris Watkins"/>
            <person name="Ann M. McCartney"/>
            <person name="Giulio Formenti"/>
            <person name="Alice Mouton"/>
            <person name="Noel Vella"/>
            <person name="Bjorn M von Reumont"/>
            <person name="Adriana Vella"/>
            <person name="Wilfried Haerty"/>
        </authorList>
    </citation>
    <scope>NUCLEOTIDE SEQUENCE [LARGE SCALE GENOMIC DNA]</scope>
</reference>
<name>A0ABP1P6G0_XYLVO</name>
<dbReference type="Gene3D" id="3.40.50.300">
    <property type="entry name" value="P-loop containing nucleotide triphosphate hydrolases"/>
    <property type="match status" value="1"/>
</dbReference>
<dbReference type="PANTHER" id="PTHR42698:SF1">
    <property type="entry name" value="GTPASE ERA, MITOCHONDRIAL"/>
    <property type="match status" value="1"/>
</dbReference>
<evidence type="ECO:0000313" key="7">
    <source>
        <dbReference type="EMBL" id="CAL7947373.1"/>
    </source>
</evidence>
<evidence type="ECO:0000256" key="2">
    <source>
        <dbReference type="ARBA" id="ARBA00019149"/>
    </source>
</evidence>
<sequence length="338" mass="39119">MLFTIEKYVCRLELSLLRRSFFHSPVWNTNDQEDKLEFNNDSKLHQGNRKLLKIAILGLPNVGKSTLVNKLMLRTVCPTSSKVHTTMHKAEAIYTEGDTQIVFMDTPGLATSKEMKTYNLLKTFKTDPEISVNEADIIGIMQDVTNVYTRHKFDNFFLDFLKTKRDDAQLLLILNKVDRLKKKAALLDLVRILTQNEKYPKFDDIFMVSALTGDGVNDLRNYLIDSAKIKDWKYEKECYTDQPSEKLIEQTVRARLLDILPFEMPYNVNVKLDDINFRNDGTITTIVTLDCPNKRYVTILLKGKAFKIKCLAFHVEKELRHAFRAPVFVHLNVQCTKA</sequence>